<feature type="domain" description="DUF6879" evidence="1">
    <location>
        <begin position="4"/>
        <end position="145"/>
    </location>
</feature>
<evidence type="ECO:0000313" key="3">
    <source>
        <dbReference type="Proteomes" id="UP000318720"/>
    </source>
</evidence>
<dbReference type="EMBL" id="SPAZ01000186">
    <property type="protein sequence ID" value="TQE31034.1"/>
    <property type="molecule type" value="Genomic_DNA"/>
</dbReference>
<evidence type="ECO:0000259" key="1">
    <source>
        <dbReference type="Pfam" id="PF21806"/>
    </source>
</evidence>
<sequence>MLDDPGFSAWQQGKRLDPAGRFAWWGGWHDAVRDAVDRGVIVRWARIVSEPISDYVRYEYGCTFTKFAAGELVCWLPRRKTAHLAMPETDFWAFDDAQAIFHHFTGKGQLAADGRKYTDDPARVKLCADAFEGVWNRAIPHEGYRPS</sequence>
<protein>
    <recommendedName>
        <fullName evidence="1">DUF6879 domain-containing protein</fullName>
    </recommendedName>
</protein>
<name>A0AAE8W0I6_9ACTN</name>
<organism evidence="2 3">
    <name type="scientific">Streptomyces ipomoeae</name>
    <dbReference type="NCBI Taxonomy" id="103232"/>
    <lineage>
        <taxon>Bacteria</taxon>
        <taxon>Bacillati</taxon>
        <taxon>Actinomycetota</taxon>
        <taxon>Actinomycetes</taxon>
        <taxon>Kitasatosporales</taxon>
        <taxon>Streptomycetaceae</taxon>
        <taxon>Streptomyces</taxon>
    </lineage>
</organism>
<gene>
    <name evidence="2" type="ORF">Sipo8835_22635</name>
</gene>
<dbReference type="AlphaFoldDB" id="A0AAE8W0I6"/>
<dbReference type="Pfam" id="PF21806">
    <property type="entry name" value="DUF6879"/>
    <property type="match status" value="1"/>
</dbReference>
<comment type="caution">
    <text evidence="2">The sequence shown here is derived from an EMBL/GenBank/DDBJ whole genome shotgun (WGS) entry which is preliminary data.</text>
</comment>
<dbReference type="Proteomes" id="UP000318720">
    <property type="component" value="Unassembled WGS sequence"/>
</dbReference>
<proteinExistence type="predicted"/>
<dbReference type="InterPro" id="IPR049244">
    <property type="entry name" value="DUF6879"/>
</dbReference>
<reference evidence="2 3" key="1">
    <citation type="submission" date="2019-03" db="EMBL/GenBank/DDBJ databases">
        <title>Comparative genomic analyses of the sweetpotato soil rot pathogen, Streptomyces ipomoeae.</title>
        <authorList>
            <person name="Ruschel Soares N."/>
            <person name="Badger J.H."/>
            <person name="Huguet-Tapia J.C."/>
            <person name="Clark C.A."/>
            <person name="Pettis G.S."/>
        </authorList>
    </citation>
    <scope>NUCLEOTIDE SEQUENCE [LARGE SCALE GENOMIC DNA]</scope>
    <source>
        <strain evidence="2 3">88-35</strain>
    </source>
</reference>
<accession>A0AAE8W0I6</accession>
<evidence type="ECO:0000313" key="2">
    <source>
        <dbReference type="EMBL" id="TQE31034.1"/>
    </source>
</evidence>